<reference evidence="1 2" key="1">
    <citation type="journal article" date="2014" name="Agronomy (Basel)">
        <title>A Draft Genome Sequence for Ensete ventricosum, the Drought-Tolerant Tree Against Hunger.</title>
        <authorList>
            <person name="Harrison J."/>
            <person name="Moore K.A."/>
            <person name="Paszkiewicz K."/>
            <person name="Jones T."/>
            <person name="Grant M."/>
            <person name="Ambacheew D."/>
            <person name="Muzemil S."/>
            <person name="Studholme D.J."/>
        </authorList>
    </citation>
    <scope>NUCLEOTIDE SEQUENCE [LARGE SCALE GENOMIC DNA]</scope>
</reference>
<dbReference type="EMBL" id="AMZH03009566">
    <property type="protein sequence ID" value="RRT56574.1"/>
    <property type="molecule type" value="Genomic_DNA"/>
</dbReference>
<sequence length="115" mass="12186">MKEAVVLSTVEDLMAVDFDDDVNLAEKEAVVLSTVKGATNCGKHWWWSFPIAGGVTEQIVEVTSIRGRSGRCSVGGNGRLMEEKATGSRRCNDRGGRSTTTVKAATWVAAIVGAG</sequence>
<name>A0A426YXZ5_ENSVE</name>
<accession>A0A426YXZ5</accession>
<evidence type="ECO:0000313" key="2">
    <source>
        <dbReference type="Proteomes" id="UP000287651"/>
    </source>
</evidence>
<protein>
    <submittedName>
        <fullName evidence="1">Uncharacterized protein</fullName>
    </submittedName>
</protein>
<comment type="caution">
    <text evidence="1">The sequence shown here is derived from an EMBL/GenBank/DDBJ whole genome shotgun (WGS) entry which is preliminary data.</text>
</comment>
<evidence type="ECO:0000313" key="1">
    <source>
        <dbReference type="EMBL" id="RRT56574.1"/>
    </source>
</evidence>
<dbReference type="AlphaFoldDB" id="A0A426YXZ5"/>
<proteinExistence type="predicted"/>
<organism evidence="1 2">
    <name type="scientific">Ensete ventricosum</name>
    <name type="common">Abyssinian banana</name>
    <name type="synonym">Musa ensete</name>
    <dbReference type="NCBI Taxonomy" id="4639"/>
    <lineage>
        <taxon>Eukaryota</taxon>
        <taxon>Viridiplantae</taxon>
        <taxon>Streptophyta</taxon>
        <taxon>Embryophyta</taxon>
        <taxon>Tracheophyta</taxon>
        <taxon>Spermatophyta</taxon>
        <taxon>Magnoliopsida</taxon>
        <taxon>Liliopsida</taxon>
        <taxon>Zingiberales</taxon>
        <taxon>Musaceae</taxon>
        <taxon>Ensete</taxon>
    </lineage>
</organism>
<dbReference type="Proteomes" id="UP000287651">
    <property type="component" value="Unassembled WGS sequence"/>
</dbReference>
<gene>
    <name evidence="1" type="ORF">B296_00047760</name>
</gene>